<dbReference type="Gene3D" id="1.20.1440.120">
    <property type="entry name" value="Recombination protein O, C-terminal domain"/>
    <property type="match status" value="1"/>
</dbReference>
<sequence>MATNSMRERVYRSEAVILRRSDVAEADRLLLIATPKGKRWVIAKGARKTKSRLAGHIELFTHVHMMLAVGRNLDIVTQSQIVHAFPTLRSELNRLGCGYYAAELYDRFTVEEDENPPLFQLLVETFMSLDRSPQPDLTLSSFELHLLHLLGYRPQLHRCVVCDDVLTPDADQYSPTLGGVLCPRDRAADPAALSMSEGAFRLLRYLQTQPITVSEHLRISTETRREVTDLLRASLRHLLERDLKSAEFLDRLLSLS</sequence>
<dbReference type="GO" id="GO:0006302">
    <property type="term" value="P:double-strand break repair"/>
    <property type="evidence" value="ECO:0007669"/>
    <property type="project" value="TreeGrafter"/>
</dbReference>
<evidence type="ECO:0000313" key="9">
    <source>
        <dbReference type="EMBL" id="PMP78982.1"/>
    </source>
</evidence>
<dbReference type="InterPro" id="IPR037278">
    <property type="entry name" value="ARFGAP/RecO"/>
</dbReference>
<evidence type="ECO:0000256" key="2">
    <source>
        <dbReference type="ARBA" id="ARBA00021310"/>
    </source>
</evidence>
<proteinExistence type="inferred from homology"/>
<evidence type="ECO:0000256" key="3">
    <source>
        <dbReference type="ARBA" id="ARBA00022763"/>
    </source>
</evidence>
<comment type="similarity">
    <text evidence="1 7">Belongs to the RecO family.</text>
</comment>
<dbReference type="SUPFAM" id="SSF50249">
    <property type="entry name" value="Nucleic acid-binding proteins"/>
    <property type="match status" value="1"/>
</dbReference>
<reference evidence="9 10" key="1">
    <citation type="submission" date="2018-01" db="EMBL/GenBank/DDBJ databases">
        <title>Metagenomic assembled genomes from two thermal pools in the Uzon Caldera, Kamchatka, Russia.</title>
        <authorList>
            <person name="Wilkins L."/>
            <person name="Ettinger C."/>
        </authorList>
    </citation>
    <scope>NUCLEOTIDE SEQUENCE [LARGE SCALE GENOMIC DNA]</scope>
    <source>
        <strain evidence="9">ZAV-02</strain>
    </source>
</reference>
<comment type="function">
    <text evidence="7">Involved in DNA repair and RecF pathway recombination.</text>
</comment>
<dbReference type="SUPFAM" id="SSF57863">
    <property type="entry name" value="ArfGap/RecO-like zinc finger"/>
    <property type="match status" value="1"/>
</dbReference>
<dbReference type="Proteomes" id="UP000243376">
    <property type="component" value="Unassembled WGS sequence"/>
</dbReference>
<evidence type="ECO:0000256" key="6">
    <source>
        <dbReference type="ARBA" id="ARBA00033409"/>
    </source>
</evidence>
<evidence type="ECO:0000259" key="8">
    <source>
        <dbReference type="Pfam" id="PF11967"/>
    </source>
</evidence>
<dbReference type="Pfam" id="PF02565">
    <property type="entry name" value="RecO_C"/>
    <property type="match status" value="1"/>
</dbReference>
<evidence type="ECO:0000256" key="4">
    <source>
        <dbReference type="ARBA" id="ARBA00023172"/>
    </source>
</evidence>
<keyword evidence="4 7" id="KW-0233">DNA recombination</keyword>
<dbReference type="AlphaFoldDB" id="A0A2J6X354"/>
<accession>A0A2J6X354</accession>
<organism evidence="9 10">
    <name type="scientific">Chloroflexus aggregans</name>
    <dbReference type="NCBI Taxonomy" id="152260"/>
    <lineage>
        <taxon>Bacteria</taxon>
        <taxon>Bacillati</taxon>
        <taxon>Chloroflexota</taxon>
        <taxon>Chloroflexia</taxon>
        <taxon>Chloroflexales</taxon>
        <taxon>Chloroflexineae</taxon>
        <taxon>Chloroflexaceae</taxon>
        <taxon>Chloroflexus</taxon>
    </lineage>
</organism>
<name>A0A2J6X354_9CHLR</name>
<dbReference type="GO" id="GO:0043590">
    <property type="term" value="C:bacterial nucleoid"/>
    <property type="evidence" value="ECO:0007669"/>
    <property type="project" value="TreeGrafter"/>
</dbReference>
<dbReference type="InterPro" id="IPR022572">
    <property type="entry name" value="DNA_rep/recomb_RecO_N"/>
</dbReference>
<dbReference type="InterPro" id="IPR042242">
    <property type="entry name" value="RecO_C"/>
</dbReference>
<protein>
    <recommendedName>
        <fullName evidence="2 7">DNA repair protein RecO</fullName>
    </recommendedName>
    <alternativeName>
        <fullName evidence="6 7">Recombination protein O</fullName>
    </alternativeName>
</protein>
<dbReference type="PANTHER" id="PTHR33991:SF1">
    <property type="entry name" value="DNA REPAIR PROTEIN RECO"/>
    <property type="match status" value="1"/>
</dbReference>
<gene>
    <name evidence="7 9" type="primary">recO</name>
    <name evidence="9" type="ORF">C0184_10440</name>
</gene>
<dbReference type="Gene3D" id="2.40.50.140">
    <property type="entry name" value="Nucleic acid-binding proteins"/>
    <property type="match status" value="1"/>
</dbReference>
<comment type="caution">
    <text evidence="9">The sequence shown here is derived from an EMBL/GenBank/DDBJ whole genome shotgun (WGS) entry which is preliminary data.</text>
</comment>
<dbReference type="Pfam" id="PF11967">
    <property type="entry name" value="RecO_N"/>
    <property type="match status" value="1"/>
</dbReference>
<dbReference type="NCBIfam" id="TIGR00613">
    <property type="entry name" value="reco"/>
    <property type="match status" value="1"/>
</dbReference>
<keyword evidence="5 7" id="KW-0234">DNA repair</keyword>
<evidence type="ECO:0000256" key="5">
    <source>
        <dbReference type="ARBA" id="ARBA00023204"/>
    </source>
</evidence>
<feature type="domain" description="DNA replication/recombination mediator RecO N-terminal" evidence="8">
    <location>
        <begin position="10"/>
        <end position="85"/>
    </location>
</feature>
<dbReference type="InterPro" id="IPR012340">
    <property type="entry name" value="NA-bd_OB-fold"/>
</dbReference>
<dbReference type="HAMAP" id="MF_00201">
    <property type="entry name" value="RecO"/>
    <property type="match status" value="1"/>
</dbReference>
<dbReference type="InterPro" id="IPR003717">
    <property type="entry name" value="RecO"/>
</dbReference>
<evidence type="ECO:0000313" key="10">
    <source>
        <dbReference type="Proteomes" id="UP000243376"/>
    </source>
</evidence>
<dbReference type="GO" id="GO:0006310">
    <property type="term" value="P:DNA recombination"/>
    <property type="evidence" value="ECO:0007669"/>
    <property type="project" value="UniProtKB-UniRule"/>
</dbReference>
<evidence type="ECO:0000256" key="1">
    <source>
        <dbReference type="ARBA" id="ARBA00007452"/>
    </source>
</evidence>
<dbReference type="PANTHER" id="PTHR33991">
    <property type="entry name" value="DNA REPAIR PROTEIN RECO"/>
    <property type="match status" value="1"/>
</dbReference>
<evidence type="ECO:0000256" key="7">
    <source>
        <dbReference type="HAMAP-Rule" id="MF_00201"/>
    </source>
</evidence>
<dbReference type="EMBL" id="PNIQ01000698">
    <property type="protein sequence ID" value="PMP78982.1"/>
    <property type="molecule type" value="Genomic_DNA"/>
</dbReference>
<keyword evidence="3 7" id="KW-0227">DNA damage</keyword>